<gene>
    <name evidence="3" type="ORF">GCM10010423_02680</name>
</gene>
<organism evidence="3 4">
    <name type="scientific">Streptomyces levis</name>
    <dbReference type="NCBI Taxonomy" id="285566"/>
    <lineage>
        <taxon>Bacteria</taxon>
        <taxon>Bacillati</taxon>
        <taxon>Actinomycetota</taxon>
        <taxon>Actinomycetes</taxon>
        <taxon>Kitasatosporales</taxon>
        <taxon>Streptomycetaceae</taxon>
        <taxon>Streptomyces</taxon>
    </lineage>
</organism>
<keyword evidence="1" id="KW-0812">Transmembrane</keyword>
<feature type="domain" description="General stress protein 17M-like" evidence="2">
    <location>
        <begin position="50"/>
        <end position="116"/>
    </location>
</feature>
<sequence>MLPGGRAPSFFDLPGAGAELLGSRTWGVPGAAVRTGRKDWAMTEQPRRPVATYATYQEAERAVDHLSDQGFPVERVAVIGQDVRLVEQVVGRMNYGRAALHGAASGALPGALIGWLFGLLDWVDPLVSALLVALYGLIFGAIVGALFGLLLYALQGGRRDFASVRSMEPGRYDVVVDEAVADEAVRLLGGLRTSGVGGRPAPS</sequence>
<keyword evidence="4" id="KW-1185">Reference proteome</keyword>
<name>A0ABP6AJ08_9ACTN</name>
<keyword evidence="1" id="KW-0472">Membrane</keyword>
<comment type="caution">
    <text evidence="3">The sequence shown here is derived from an EMBL/GenBank/DDBJ whole genome shotgun (WGS) entry which is preliminary data.</text>
</comment>
<protein>
    <recommendedName>
        <fullName evidence="2">General stress protein 17M-like domain-containing protein</fullName>
    </recommendedName>
</protein>
<accession>A0ABP6AJ08</accession>
<dbReference type="Pfam" id="PF11181">
    <property type="entry name" value="YflT"/>
    <property type="match status" value="1"/>
</dbReference>
<dbReference type="EMBL" id="BAAATM010000001">
    <property type="protein sequence ID" value="GAA2515008.1"/>
    <property type="molecule type" value="Genomic_DNA"/>
</dbReference>
<dbReference type="Proteomes" id="UP001501095">
    <property type="component" value="Unassembled WGS sequence"/>
</dbReference>
<feature type="transmembrane region" description="Helical" evidence="1">
    <location>
        <begin position="126"/>
        <end position="154"/>
    </location>
</feature>
<evidence type="ECO:0000259" key="2">
    <source>
        <dbReference type="Pfam" id="PF11181"/>
    </source>
</evidence>
<reference evidence="4" key="1">
    <citation type="journal article" date="2019" name="Int. J. Syst. Evol. Microbiol.">
        <title>The Global Catalogue of Microorganisms (GCM) 10K type strain sequencing project: providing services to taxonomists for standard genome sequencing and annotation.</title>
        <authorList>
            <consortium name="The Broad Institute Genomics Platform"/>
            <consortium name="The Broad Institute Genome Sequencing Center for Infectious Disease"/>
            <person name="Wu L."/>
            <person name="Ma J."/>
        </authorList>
    </citation>
    <scope>NUCLEOTIDE SEQUENCE [LARGE SCALE GENOMIC DNA]</scope>
    <source>
        <strain evidence="4">JCM 6924</strain>
    </source>
</reference>
<evidence type="ECO:0000313" key="3">
    <source>
        <dbReference type="EMBL" id="GAA2515008.1"/>
    </source>
</evidence>
<evidence type="ECO:0000313" key="4">
    <source>
        <dbReference type="Proteomes" id="UP001501095"/>
    </source>
</evidence>
<keyword evidence="1" id="KW-1133">Transmembrane helix</keyword>
<feature type="transmembrane region" description="Helical" evidence="1">
    <location>
        <begin position="98"/>
        <end position="120"/>
    </location>
</feature>
<proteinExistence type="predicted"/>
<evidence type="ECO:0000256" key="1">
    <source>
        <dbReference type="SAM" id="Phobius"/>
    </source>
</evidence>
<dbReference type="InterPro" id="IPR025889">
    <property type="entry name" value="GSP17M-like_dom"/>
</dbReference>